<dbReference type="KEGG" id="bsa:Bacsa_3682"/>
<sequence length="111" mass="13001">MLALFLSCCNSTKKQENSLDSEIDTFEYVHLIPDSLRTMEQKELLLLLEKTIKENLQVKDNHLFFKLSESDFVELGIPLQYYKKLQQDLDDANSFIDLNGIERIDTLLKMK</sequence>
<dbReference type="EMBL" id="CP002531">
    <property type="protein sequence ID" value="ADY38203.1"/>
    <property type="molecule type" value="Genomic_DNA"/>
</dbReference>
<dbReference type="Proteomes" id="UP000007486">
    <property type="component" value="Plasmid pBACSA01"/>
</dbReference>
<protein>
    <submittedName>
        <fullName evidence="1">Uncharacterized protein</fullName>
    </submittedName>
</protein>
<reference evidence="1 2" key="2">
    <citation type="submission" date="2011-02" db="EMBL/GenBank/DDBJ databases">
        <title>The complete sequence of plasmid1 of Bacteroides salanitronis DSM 18170.</title>
        <authorList>
            <consortium name="US DOE Joint Genome Institute (JGI-PGF)"/>
            <person name="Lucas S."/>
            <person name="Copeland A."/>
            <person name="Lapidus A."/>
            <person name="Goodwin L."/>
            <person name="Pitluck S."/>
            <person name="Kyrpides N."/>
            <person name="Mavromatis K."/>
            <person name="Ivanova N."/>
            <person name="Mikhailova N."/>
            <person name="Teshima H."/>
            <person name="Misra M."/>
            <person name="Detter J.C."/>
            <person name="Han C."/>
            <person name="Larimer F."/>
            <person name="Land M."/>
            <person name="Hauser L."/>
            <person name="Markowitz V."/>
            <person name="Cheng J.-F."/>
            <person name="Hugenholtz P."/>
            <person name="Woyke T."/>
            <person name="Wu D."/>
            <person name="Gronow S."/>
            <person name="Wellnitz S."/>
            <person name="Brambilla E."/>
            <person name="Klenk H.-P."/>
            <person name="Eisen J.A."/>
        </authorList>
    </citation>
    <scope>NUCLEOTIDE SEQUENCE [LARGE SCALE GENOMIC DNA]</scope>
    <source>
        <strain evidence="1 2">DSM 18170</strain>
        <plasmid evidence="1 2">pBACSA01</plasmid>
    </source>
</reference>
<organism evidence="1 2">
    <name type="scientific">Phocaeicola salanitronis (strain DSM 18170 / JCM 13657 / CCUG 60908 / BL78)</name>
    <name type="common">Bacteroides salanitronis</name>
    <dbReference type="NCBI Taxonomy" id="667015"/>
    <lineage>
        <taxon>Bacteria</taxon>
        <taxon>Pseudomonadati</taxon>
        <taxon>Bacteroidota</taxon>
        <taxon>Bacteroidia</taxon>
        <taxon>Bacteroidales</taxon>
        <taxon>Bacteroidaceae</taxon>
        <taxon>Phocaeicola</taxon>
    </lineage>
</organism>
<keyword evidence="1" id="KW-0614">Plasmid</keyword>
<dbReference type="AlphaFoldDB" id="F0R982"/>
<reference evidence="2" key="1">
    <citation type="journal article" date="2011" name="Stand. Genomic Sci.">
        <title>Complete genome sequence of Bacteroides salanitronis type strain (BL78).</title>
        <authorList>
            <person name="Gronow S."/>
            <person name="Held B."/>
            <person name="Lucas S."/>
            <person name="Lapidus A."/>
            <person name="Del Rio T.G."/>
            <person name="Nolan M."/>
            <person name="Tice H."/>
            <person name="Deshpande S."/>
            <person name="Cheng J.F."/>
            <person name="Pitluck S."/>
            <person name="Liolios K."/>
            <person name="Pagani I."/>
            <person name="Ivanova N."/>
            <person name="Mavromatis K."/>
            <person name="Pati A."/>
            <person name="Tapia R."/>
            <person name="Han C."/>
            <person name="Goodwin L."/>
            <person name="Chen A."/>
            <person name="Palaniappan K."/>
            <person name="Land M."/>
            <person name="Hauser L."/>
            <person name="Chang Y.J."/>
            <person name="Jeffries C.D."/>
            <person name="Brambilla E.M."/>
            <person name="Rohde M."/>
            <person name="Goker M."/>
            <person name="Detter J.C."/>
            <person name="Woyke T."/>
            <person name="Bristow J."/>
            <person name="Markowitz V."/>
            <person name="Hugenholtz P."/>
            <person name="Kyrpides N.C."/>
            <person name="Klenk H.P."/>
            <person name="Eisen J.A."/>
        </authorList>
    </citation>
    <scope>NUCLEOTIDE SEQUENCE [LARGE SCALE GENOMIC DNA]</scope>
    <source>
        <strain evidence="2">DSM 18170</strain>
    </source>
</reference>
<dbReference type="HOGENOM" id="CLU_2153299_0_0_10"/>
<evidence type="ECO:0000313" key="2">
    <source>
        <dbReference type="Proteomes" id="UP000007486"/>
    </source>
</evidence>
<proteinExistence type="predicted"/>
<gene>
    <name evidence="1" type="ordered locus">Bacsa_3682</name>
</gene>
<keyword evidence="2" id="KW-1185">Reference proteome</keyword>
<evidence type="ECO:0000313" key="1">
    <source>
        <dbReference type="EMBL" id="ADY38203.1"/>
    </source>
</evidence>
<name>F0R982_PHOSB</name>
<accession>F0R982</accession>
<geneLocation type="plasmid" evidence="1 2">
    <name>pBACSA01</name>
</geneLocation>